<gene>
    <name evidence="1" type="ORF">DWV06_09210</name>
</gene>
<keyword evidence="2" id="KW-1185">Reference proteome</keyword>
<evidence type="ECO:0000313" key="2">
    <source>
        <dbReference type="Proteomes" id="UP000255036"/>
    </source>
</evidence>
<sequence>MYQKFVMGLPFNRQEKNWFRIGLVLTRALMPSGRGLKKQLQCTQQMNCLQKP</sequence>
<dbReference type="AlphaFoldDB" id="A0A371AVD0"/>
<accession>A0A371AVD0</accession>
<organism evidence="1 2">
    <name type="scientific">Anaerosacchariphilus polymeriproducens</name>
    <dbReference type="NCBI Taxonomy" id="1812858"/>
    <lineage>
        <taxon>Bacteria</taxon>
        <taxon>Bacillati</taxon>
        <taxon>Bacillota</taxon>
        <taxon>Clostridia</taxon>
        <taxon>Lachnospirales</taxon>
        <taxon>Lachnospiraceae</taxon>
        <taxon>Anaerosacchariphilus</taxon>
    </lineage>
</organism>
<name>A0A371AVD0_9FIRM</name>
<evidence type="ECO:0000313" key="1">
    <source>
        <dbReference type="EMBL" id="RDU23523.1"/>
    </source>
</evidence>
<comment type="caution">
    <text evidence="1">The sequence shown here is derived from an EMBL/GenBank/DDBJ whole genome shotgun (WGS) entry which is preliminary data.</text>
</comment>
<dbReference type="RefSeq" id="WP_115481889.1">
    <property type="nucleotide sequence ID" value="NZ_QRCT01000024.1"/>
</dbReference>
<dbReference type="Proteomes" id="UP000255036">
    <property type="component" value="Unassembled WGS sequence"/>
</dbReference>
<protein>
    <submittedName>
        <fullName evidence="1">Uncharacterized protein</fullName>
    </submittedName>
</protein>
<proteinExistence type="predicted"/>
<dbReference type="EMBL" id="QRCT01000024">
    <property type="protein sequence ID" value="RDU23523.1"/>
    <property type="molecule type" value="Genomic_DNA"/>
</dbReference>
<reference evidence="1 2" key="1">
    <citation type="submission" date="2018-07" db="EMBL/GenBank/DDBJ databases">
        <title>Anaerosacharophilus polymeroproducens gen. nov. sp. nov., an anaerobic bacterium isolated from salt field.</title>
        <authorList>
            <person name="Kim W."/>
            <person name="Yang S.-H."/>
            <person name="Oh J."/>
            <person name="Lee J.-H."/>
            <person name="Kwon K.K."/>
        </authorList>
    </citation>
    <scope>NUCLEOTIDE SEQUENCE [LARGE SCALE GENOMIC DNA]</scope>
    <source>
        <strain evidence="1 2">MCWD5</strain>
    </source>
</reference>